<dbReference type="Proteomes" id="UP000618733">
    <property type="component" value="Unassembled WGS sequence"/>
</dbReference>
<organism evidence="2 3">
    <name type="scientific">Leucobacter edaphi</name>
    <dbReference type="NCBI Taxonomy" id="2796472"/>
    <lineage>
        <taxon>Bacteria</taxon>
        <taxon>Bacillati</taxon>
        <taxon>Actinomycetota</taxon>
        <taxon>Actinomycetes</taxon>
        <taxon>Micrococcales</taxon>
        <taxon>Microbacteriaceae</taxon>
        <taxon>Leucobacter</taxon>
    </lineage>
</organism>
<dbReference type="Pfam" id="PF20176">
    <property type="entry name" value="DUF6541"/>
    <property type="match status" value="1"/>
</dbReference>
<name>A0A934QBH6_9MICO</name>
<feature type="transmembrane region" description="Helical" evidence="1">
    <location>
        <begin position="490"/>
        <end position="512"/>
    </location>
</feature>
<proteinExistence type="predicted"/>
<feature type="transmembrane region" description="Helical" evidence="1">
    <location>
        <begin position="336"/>
        <end position="358"/>
    </location>
</feature>
<keyword evidence="1" id="KW-0472">Membrane</keyword>
<accession>A0A934QBH6</accession>
<feature type="transmembrane region" description="Helical" evidence="1">
    <location>
        <begin position="412"/>
        <end position="430"/>
    </location>
</feature>
<evidence type="ECO:0000313" key="2">
    <source>
        <dbReference type="EMBL" id="MBK0421635.1"/>
    </source>
</evidence>
<evidence type="ECO:0000313" key="3">
    <source>
        <dbReference type="Proteomes" id="UP000618733"/>
    </source>
</evidence>
<keyword evidence="1" id="KW-1133">Transmembrane helix</keyword>
<feature type="transmembrane region" description="Helical" evidence="1">
    <location>
        <begin position="298"/>
        <end position="315"/>
    </location>
</feature>
<feature type="transmembrane region" description="Helical" evidence="1">
    <location>
        <begin position="450"/>
        <end position="478"/>
    </location>
</feature>
<dbReference type="RefSeq" id="WP_200131843.1">
    <property type="nucleotide sequence ID" value="NZ_JAEHOI010000005.1"/>
</dbReference>
<feature type="transmembrane region" description="Helical" evidence="1">
    <location>
        <begin position="188"/>
        <end position="206"/>
    </location>
</feature>
<feature type="transmembrane region" description="Helical" evidence="1">
    <location>
        <begin position="97"/>
        <end position="119"/>
    </location>
</feature>
<protein>
    <submittedName>
        <fullName evidence="2">Uncharacterized protein</fullName>
    </submittedName>
</protein>
<keyword evidence="1" id="KW-0812">Transmembrane</keyword>
<dbReference type="EMBL" id="JAEHOI010000005">
    <property type="protein sequence ID" value="MBK0421635.1"/>
    <property type="molecule type" value="Genomic_DNA"/>
</dbReference>
<reference evidence="2" key="1">
    <citation type="submission" date="2020-12" db="EMBL/GenBank/DDBJ databases">
        <title>Leucobacter sp. CAS2, isolated from Chromium sludge.</title>
        <authorList>
            <person name="Xu Z."/>
        </authorList>
    </citation>
    <scope>NUCLEOTIDE SEQUENCE</scope>
    <source>
        <strain evidence="2">CSA2</strain>
    </source>
</reference>
<feature type="transmembrane region" description="Helical" evidence="1">
    <location>
        <begin position="244"/>
        <end position="263"/>
    </location>
</feature>
<comment type="caution">
    <text evidence="2">The sequence shown here is derived from an EMBL/GenBank/DDBJ whole genome shotgun (WGS) entry which is preliminary data.</text>
</comment>
<feature type="transmembrane region" description="Helical" evidence="1">
    <location>
        <begin position="275"/>
        <end position="292"/>
    </location>
</feature>
<sequence length="658" mass="69966">MSAWLSLLPPLLTALAVLAVLGLPVAAALRLRGFMLVVVALPAAFAVIAISAIIAPLAKLSWSVLVPLGVTAVLTLVLLLLGRWLGPRGRCDRPHRAWIPLVSAALGGLAIAATLMMSLKSADAVSQTYDANFHLNAVRQILETGNASPFALNLSAPGTQVFYPALWHGFVALIVQVSGASIPLATNALVFAVVCVVWPIGMVALGRAFAGPSTRVSLISGVLSVAFPSFPLALVGYGVLYPNLLSMVLVPFVLLGILQLLGLAQARRSERSSAGVAWLLFLGALGAAVLAHPNAIHITVLWLIAPTIAVAVAALTRRRVRGWDGTVRAPKLPTGLRSVLAVLSVPALAVAIAGAWYLGRTSDNPWRGLNTPTGSLIDALGMTPHLEGHSWPVTLLFLIGVVVVWRAPRYRWLFGTSALFLVMYVIADGMPKSGWRTAILAPWYSDPWRISALVWIGVFPIVVYGASAIWAMLAPGVLRAARRSSRPRGFRVVAVAVAAVMLLAATQGAGAFSGTRYVSSKYETANELAPLLSQDERALLERLPKELPKDAVIIDNPWNGGALAYAISGVRVLVPHTGGTYDPRIQEMTQDLSEGSPQACALVKEFKAYYVLDFGDHYVFPGTPRAKPYAGITDVEDSPVLTEIDREGDAVLYQVTGC</sequence>
<feature type="transmembrane region" description="Helical" evidence="1">
    <location>
        <begin position="388"/>
        <end position="405"/>
    </location>
</feature>
<feature type="transmembrane region" description="Helical" evidence="1">
    <location>
        <begin position="38"/>
        <end position="57"/>
    </location>
</feature>
<dbReference type="InterPro" id="IPR046671">
    <property type="entry name" value="DUF6541"/>
</dbReference>
<dbReference type="AlphaFoldDB" id="A0A934QBH6"/>
<evidence type="ECO:0000256" key="1">
    <source>
        <dbReference type="SAM" id="Phobius"/>
    </source>
</evidence>
<keyword evidence="3" id="KW-1185">Reference proteome</keyword>
<feature type="transmembrane region" description="Helical" evidence="1">
    <location>
        <begin position="218"/>
        <end position="238"/>
    </location>
</feature>
<feature type="transmembrane region" description="Helical" evidence="1">
    <location>
        <begin position="64"/>
        <end position="85"/>
    </location>
</feature>
<gene>
    <name evidence="2" type="ORF">JD292_06065</name>
</gene>